<organism evidence="2 3">
    <name type="scientific">Streptomyces ovatisporus</name>
    <dbReference type="NCBI Taxonomy" id="1128682"/>
    <lineage>
        <taxon>Bacteria</taxon>
        <taxon>Bacillati</taxon>
        <taxon>Actinomycetota</taxon>
        <taxon>Actinomycetes</taxon>
        <taxon>Kitasatosporales</taxon>
        <taxon>Streptomycetaceae</taxon>
        <taxon>Streptomyces</taxon>
    </lineage>
</organism>
<protein>
    <submittedName>
        <fullName evidence="2">Uncharacterized protein</fullName>
    </submittedName>
</protein>
<proteinExistence type="predicted"/>
<dbReference type="EMBL" id="JBHSFH010000005">
    <property type="protein sequence ID" value="MFC4494479.1"/>
    <property type="molecule type" value="Genomic_DNA"/>
</dbReference>
<evidence type="ECO:0000256" key="1">
    <source>
        <dbReference type="SAM" id="MobiDB-lite"/>
    </source>
</evidence>
<evidence type="ECO:0000313" key="3">
    <source>
        <dbReference type="Proteomes" id="UP001595997"/>
    </source>
</evidence>
<keyword evidence="3" id="KW-1185">Reference proteome</keyword>
<evidence type="ECO:0000313" key="2">
    <source>
        <dbReference type="EMBL" id="MFC4494479.1"/>
    </source>
</evidence>
<gene>
    <name evidence="2" type="ORF">ACFPA8_10075</name>
</gene>
<dbReference type="RefSeq" id="WP_386445568.1">
    <property type="nucleotide sequence ID" value="NZ_JBHSFH010000005.1"/>
</dbReference>
<sequence>MYCVRTVRKRLAQAPRPLRTTRAECVTLARTTAEDGNAESPKNGCRALRGHG</sequence>
<feature type="region of interest" description="Disordered" evidence="1">
    <location>
        <begin position="33"/>
        <end position="52"/>
    </location>
</feature>
<name>A0ABV9A4D5_9ACTN</name>
<accession>A0ABV9A4D5</accession>
<dbReference type="Proteomes" id="UP001595997">
    <property type="component" value="Unassembled WGS sequence"/>
</dbReference>
<reference evidence="3" key="1">
    <citation type="journal article" date="2019" name="Int. J. Syst. Evol. Microbiol.">
        <title>The Global Catalogue of Microorganisms (GCM) 10K type strain sequencing project: providing services to taxonomists for standard genome sequencing and annotation.</title>
        <authorList>
            <consortium name="The Broad Institute Genomics Platform"/>
            <consortium name="The Broad Institute Genome Sequencing Center for Infectious Disease"/>
            <person name="Wu L."/>
            <person name="Ma J."/>
        </authorList>
    </citation>
    <scope>NUCLEOTIDE SEQUENCE [LARGE SCALE GENOMIC DNA]</scope>
    <source>
        <strain evidence="3">CGMCC 4.7357</strain>
    </source>
</reference>
<comment type="caution">
    <text evidence="2">The sequence shown here is derived from an EMBL/GenBank/DDBJ whole genome shotgun (WGS) entry which is preliminary data.</text>
</comment>